<protein>
    <recommendedName>
        <fullName evidence="4">ATPase expression protein 2, mitochondrial</fullName>
    </recommendedName>
</protein>
<sequence length="634" mass="74411">MNSLRSAITRIERSARSRIAYCNQTRPLAELVNTRNQAIHGGKEEEEVEPNNDQAWVPRDRQSRQFQAFLKPLGLKDLKINSRSQPFDSHSARLRWQNNNSKDYQIQSATYMDDRDLFENVLRCLVDLTPPGLKRKVTNQSQSQSKLKTGEEQRRRRHRVDIYHELPPIPSPLTKENFEEYIYKLTHWKYHFRNSSSLRSGIIPQILLHTHNLTNETYKPFRSATTFNYLIRYFGIEKNQSLFARNLILVMNQEGHLVNHQTIDLMLRICAIHSHIRSNTNTFILVLKYLRLGESLGISVSLDTWTRLYDTISNVRLKERFLRVCQQENIPMSSGLVMRILDDFMKVTTKTEDVIYFVENDLNLRESWRNDAFIKHKLISHQAKNGTVPEISADAYSLQHLLNGLSQNRNLSLRAKVMFDEYCKFCNRNRNSAPPQLLKIYTMLIKQLIVDFSDLRNAVSLVFVIRGLIHDATKNLGLPTGYCNGIEDERQSFPENYKIISRESKGSLFRLHALVEYIDINTKNENTKPWEPLRDEEVLEWLNFKNSSDKWDRFIQQQKHFIPENELIAIQKRLRMKSSKATNRKCDRVTFGEDDADFERVMRERGLIKENVTDSECDYETATPIESKRRAYTV</sequence>
<organism evidence="2 3">
    <name type="scientific">Lodderomyces beijingensis</name>
    <dbReference type="NCBI Taxonomy" id="1775926"/>
    <lineage>
        <taxon>Eukaryota</taxon>
        <taxon>Fungi</taxon>
        <taxon>Dikarya</taxon>
        <taxon>Ascomycota</taxon>
        <taxon>Saccharomycotina</taxon>
        <taxon>Pichiomycetes</taxon>
        <taxon>Debaryomycetaceae</taxon>
        <taxon>Candida/Lodderomyces clade</taxon>
        <taxon>Lodderomyces</taxon>
    </lineage>
</organism>
<evidence type="ECO:0000256" key="1">
    <source>
        <dbReference type="SAM" id="MobiDB-lite"/>
    </source>
</evidence>
<feature type="region of interest" description="Disordered" evidence="1">
    <location>
        <begin position="133"/>
        <end position="156"/>
    </location>
</feature>
<evidence type="ECO:0000313" key="3">
    <source>
        <dbReference type="Proteomes" id="UP001497383"/>
    </source>
</evidence>
<gene>
    <name evidence="2" type="ORF">LODBEIA_P12840</name>
</gene>
<feature type="compositionally biased region" description="Polar residues" evidence="1">
    <location>
        <begin position="138"/>
        <end position="147"/>
    </location>
</feature>
<dbReference type="GeneID" id="92206480"/>
<evidence type="ECO:0000313" key="2">
    <source>
        <dbReference type="EMBL" id="CAK9436762.1"/>
    </source>
</evidence>
<accession>A0ABP0ZFV7</accession>
<dbReference type="EMBL" id="OZ022406">
    <property type="protein sequence ID" value="CAK9436762.1"/>
    <property type="molecule type" value="Genomic_DNA"/>
</dbReference>
<dbReference type="RefSeq" id="XP_066828222.1">
    <property type="nucleotide sequence ID" value="XM_066971155.1"/>
</dbReference>
<proteinExistence type="predicted"/>
<evidence type="ECO:0008006" key="4">
    <source>
        <dbReference type="Google" id="ProtNLM"/>
    </source>
</evidence>
<name>A0ABP0ZFV7_9ASCO</name>
<keyword evidence="3" id="KW-1185">Reference proteome</keyword>
<reference evidence="2 3" key="1">
    <citation type="submission" date="2024-03" db="EMBL/GenBank/DDBJ databases">
        <authorList>
            <person name="Brejova B."/>
        </authorList>
    </citation>
    <scope>NUCLEOTIDE SEQUENCE [LARGE SCALE GENOMIC DNA]</scope>
    <source>
        <strain evidence="2 3">CBS 14171</strain>
    </source>
</reference>
<dbReference type="Proteomes" id="UP001497383">
    <property type="component" value="Chromosome 2"/>
</dbReference>